<dbReference type="PANTHER" id="PTHR46128:SF253">
    <property type="entry name" value="PENTACOTRIPEPTIDE-REPEAT REGION OF PRORP DOMAIN-CONTAINING PROTEIN"/>
    <property type="match status" value="1"/>
</dbReference>
<dbReference type="AlphaFoldDB" id="A0A6P8EFG7"/>
<evidence type="ECO:0000256" key="1">
    <source>
        <dbReference type="ARBA" id="ARBA00007626"/>
    </source>
</evidence>
<keyword evidence="5" id="KW-1185">Reference proteome</keyword>
<reference evidence="5" key="1">
    <citation type="journal article" date="2020" name="Plant Biotechnol. J.">
        <title>The pomegranate (Punica granatum L.) draft genome dissects genetic divergence between soft- and hard-seeded cultivars.</title>
        <authorList>
            <person name="Luo X."/>
            <person name="Li H."/>
            <person name="Wu Z."/>
            <person name="Yao W."/>
            <person name="Zhao P."/>
            <person name="Cao D."/>
            <person name="Yu H."/>
            <person name="Li K."/>
            <person name="Poudel K."/>
            <person name="Zhao D."/>
            <person name="Zhang F."/>
            <person name="Xia X."/>
            <person name="Chen L."/>
            <person name="Wang Q."/>
            <person name="Jing D."/>
            <person name="Cao S."/>
        </authorList>
    </citation>
    <scope>NUCLEOTIDE SEQUENCE [LARGE SCALE GENOMIC DNA]</scope>
    <source>
        <strain evidence="5">cv. Tunisia</strain>
    </source>
</reference>
<evidence type="ECO:0000313" key="5">
    <source>
        <dbReference type="Proteomes" id="UP000515151"/>
    </source>
</evidence>
<feature type="repeat" description="PPR" evidence="3">
    <location>
        <begin position="249"/>
        <end position="283"/>
    </location>
</feature>
<dbReference type="PANTHER" id="PTHR46128">
    <property type="entry name" value="MITOCHONDRIAL GROUP I INTRON SPLICING FACTOR CCM1"/>
    <property type="match status" value="1"/>
</dbReference>
<dbReference type="PROSITE" id="PS51375">
    <property type="entry name" value="PPR"/>
    <property type="match status" value="5"/>
</dbReference>
<feature type="repeat" description="PPR" evidence="3">
    <location>
        <begin position="354"/>
        <end position="388"/>
    </location>
</feature>
<dbReference type="Gene3D" id="1.25.40.10">
    <property type="entry name" value="Tetratricopeptide repeat domain"/>
    <property type="match status" value="4"/>
</dbReference>
<sequence>MNSILRRGKTCRSLSSLRFISSLAQFWNWRNPFKPNPDERNSNHRIDTRECVKEAPFSNPVANSDVIGCCRQEAGEQSALSIQNLLNNLRASSDEAVERALEECDLVLSEDLVLDVIKRHGSDWKPAYAFFNWAVKKSGYPLGSAVYNEILDVLGRMHRFRDIEQVLDEMSKKECLFDEGTYAVLLKRFSAAHKVDEAIGFLYRRREFGLEVDLASFRELLMWLCRRKHVEEAEALFYSKKFEFGVEDDITTMNIILNGWCVLGSVREAKRFWKDILASNCRPDRFTYATFIHALTKKGKLGSALKLFRAMWDKGPRPDVVTCNCIIDALCFKKRVPEALEVLWLMEEKGCAPNYSTYNSIIKHMCKIRRMEKVNEIMKQMESKGGSCRPTALTYTYLLKSLKKPEEVPEIMQIMQRNGCEMNGDLYNLVLKLYVGWDHDEGVKSTWCEMERHGVGPDNRSYTIMIHGLYDRGRYADALRYYEEMFSKDMLMEARTEILVNAIKDKLKEREGKGEVHDPWMRRHRKQKNNLRNVH</sequence>
<evidence type="ECO:0000256" key="4">
    <source>
        <dbReference type="SAM" id="MobiDB-lite"/>
    </source>
</evidence>
<proteinExistence type="inferred from homology"/>
<dbReference type="OrthoDB" id="185373at2759"/>
<feature type="repeat" description="PPR" evidence="3">
    <location>
        <begin position="284"/>
        <end position="318"/>
    </location>
</feature>
<gene>
    <name evidence="6" type="primary">LOC116213402</name>
</gene>
<dbReference type="InterPro" id="IPR011990">
    <property type="entry name" value="TPR-like_helical_dom_sf"/>
</dbReference>
<dbReference type="Proteomes" id="UP000515151">
    <property type="component" value="Chromosome 7"/>
</dbReference>
<feature type="repeat" description="PPR" evidence="3">
    <location>
        <begin position="458"/>
        <end position="492"/>
    </location>
</feature>
<feature type="repeat" description="PPR" evidence="3">
    <location>
        <begin position="319"/>
        <end position="353"/>
    </location>
</feature>
<evidence type="ECO:0000256" key="2">
    <source>
        <dbReference type="ARBA" id="ARBA00022737"/>
    </source>
</evidence>
<keyword evidence="2" id="KW-0677">Repeat</keyword>
<protein>
    <submittedName>
        <fullName evidence="6">Pentatricopeptide repeat-containing protein At3g15200</fullName>
    </submittedName>
</protein>
<dbReference type="RefSeq" id="XP_031404161.1">
    <property type="nucleotide sequence ID" value="XM_031548301.1"/>
</dbReference>
<dbReference type="InterPro" id="IPR002885">
    <property type="entry name" value="PPR_rpt"/>
</dbReference>
<reference evidence="6" key="2">
    <citation type="submission" date="2025-08" db="UniProtKB">
        <authorList>
            <consortium name="RefSeq"/>
        </authorList>
    </citation>
    <scope>IDENTIFICATION</scope>
    <source>
        <tissue evidence="6">Leaf</tissue>
    </source>
</reference>
<feature type="compositionally biased region" description="Basic residues" evidence="4">
    <location>
        <begin position="522"/>
        <end position="535"/>
    </location>
</feature>
<dbReference type="InterPro" id="IPR050872">
    <property type="entry name" value="PPR_P_subfamily"/>
</dbReference>
<evidence type="ECO:0000256" key="3">
    <source>
        <dbReference type="PROSITE-ProRule" id="PRU00708"/>
    </source>
</evidence>
<dbReference type="Pfam" id="PF13041">
    <property type="entry name" value="PPR_2"/>
    <property type="match status" value="2"/>
</dbReference>
<name>A0A6P8EFG7_PUNGR</name>
<evidence type="ECO:0000313" key="6">
    <source>
        <dbReference type="RefSeq" id="XP_031404161.1"/>
    </source>
</evidence>
<feature type="region of interest" description="Disordered" evidence="4">
    <location>
        <begin position="514"/>
        <end position="535"/>
    </location>
</feature>
<comment type="similarity">
    <text evidence="1">Belongs to the PPR family. P subfamily.</text>
</comment>
<dbReference type="NCBIfam" id="TIGR00756">
    <property type="entry name" value="PPR"/>
    <property type="match status" value="6"/>
</dbReference>
<dbReference type="Pfam" id="PF01535">
    <property type="entry name" value="PPR"/>
    <property type="match status" value="1"/>
</dbReference>
<organism evidence="5 6">
    <name type="scientific">Punica granatum</name>
    <name type="common">Pomegranate</name>
    <dbReference type="NCBI Taxonomy" id="22663"/>
    <lineage>
        <taxon>Eukaryota</taxon>
        <taxon>Viridiplantae</taxon>
        <taxon>Streptophyta</taxon>
        <taxon>Embryophyta</taxon>
        <taxon>Tracheophyta</taxon>
        <taxon>Spermatophyta</taxon>
        <taxon>Magnoliopsida</taxon>
        <taxon>eudicotyledons</taxon>
        <taxon>Gunneridae</taxon>
        <taxon>Pentapetalae</taxon>
        <taxon>rosids</taxon>
        <taxon>malvids</taxon>
        <taxon>Myrtales</taxon>
        <taxon>Lythraceae</taxon>
        <taxon>Punica</taxon>
    </lineage>
</organism>
<accession>A0A6P8EFG7</accession>
<dbReference type="GeneID" id="116213402"/>